<dbReference type="InterPro" id="IPR035097">
    <property type="entry name" value="M29_N-terminal"/>
</dbReference>
<gene>
    <name evidence="2" type="ORF">H9L05_20910</name>
</gene>
<dbReference type="Proteomes" id="UP000516093">
    <property type="component" value="Plasmid p_unnamed1"/>
</dbReference>
<feature type="chain" id="PRO_5028916955" description="Aminopeptidase" evidence="1">
    <location>
        <begin position="24"/>
        <end position="75"/>
    </location>
</feature>
<dbReference type="EMBL" id="CP060785">
    <property type="protein sequence ID" value="QNP54294.1"/>
    <property type="molecule type" value="Genomic_DNA"/>
</dbReference>
<protein>
    <recommendedName>
        <fullName evidence="4">Aminopeptidase</fullName>
    </recommendedName>
</protein>
<evidence type="ECO:0000256" key="1">
    <source>
        <dbReference type="SAM" id="SignalP"/>
    </source>
</evidence>
<evidence type="ECO:0008006" key="4">
    <source>
        <dbReference type="Google" id="ProtNLM"/>
    </source>
</evidence>
<evidence type="ECO:0000313" key="2">
    <source>
        <dbReference type="EMBL" id="QNP54294.1"/>
    </source>
</evidence>
<geneLocation type="plasmid" evidence="2 3">
    <name>p_unnamed1</name>
</geneLocation>
<dbReference type="KEGG" id="hqi:H9L05_20910"/>
<organism evidence="2 3">
    <name type="scientific">Hymenobacter qilianensis</name>
    <dbReference type="NCBI Taxonomy" id="1385715"/>
    <lineage>
        <taxon>Bacteria</taxon>
        <taxon>Pseudomonadati</taxon>
        <taxon>Bacteroidota</taxon>
        <taxon>Cytophagia</taxon>
        <taxon>Cytophagales</taxon>
        <taxon>Hymenobacteraceae</taxon>
        <taxon>Hymenobacter</taxon>
    </lineage>
</organism>
<dbReference type="RefSeq" id="WP_187734453.1">
    <property type="nucleotide sequence ID" value="NZ_CP060785.1"/>
</dbReference>
<evidence type="ECO:0000313" key="3">
    <source>
        <dbReference type="Proteomes" id="UP000516093"/>
    </source>
</evidence>
<sequence length="75" mass="7866">MKNRYAQTSGLLGLLLLASPVLGQNYEQIAKQIVNTSAGVKPGELVMITGGQHTLPLMEAVAVEVARAGGNPICY</sequence>
<dbReference type="SUPFAM" id="SSF144052">
    <property type="entry name" value="Thermophilic metalloprotease-like"/>
    <property type="match status" value="1"/>
</dbReference>
<reference evidence="2 3" key="1">
    <citation type="submission" date="2020-08" db="EMBL/GenBank/DDBJ databases">
        <title>Genome sequence of Hymenobacter qilianensis JCM 19763T.</title>
        <authorList>
            <person name="Hyun D.-W."/>
            <person name="Bae J.-W."/>
        </authorList>
    </citation>
    <scope>NUCLEOTIDE SEQUENCE [LARGE SCALE GENOMIC DNA]</scope>
    <source>
        <strain evidence="2 3">JCM 19763</strain>
        <plasmid evidence="2 3">p_unnamed1</plasmid>
    </source>
</reference>
<dbReference type="AlphaFoldDB" id="A0A7H0H178"/>
<keyword evidence="1" id="KW-0732">Signal</keyword>
<proteinExistence type="predicted"/>
<keyword evidence="3" id="KW-1185">Reference proteome</keyword>
<feature type="signal peptide" evidence="1">
    <location>
        <begin position="1"/>
        <end position="23"/>
    </location>
</feature>
<keyword evidence="2" id="KW-0614">Plasmid</keyword>
<dbReference type="Gene3D" id="3.40.1830.10">
    <property type="entry name" value="Thermophilic metalloprotease (M29)"/>
    <property type="match status" value="1"/>
</dbReference>
<accession>A0A7H0H178</accession>
<name>A0A7H0H178_9BACT</name>